<sequence length="82" mass="9585">MAEPIEELAVLDLRISECERHITEQTERVAQMKTRGQNVEDSEQLLSNLANSLFALQQLRKLVSQEVREGQREQRRYSVRDS</sequence>
<keyword evidence="2" id="KW-1185">Reference proteome</keyword>
<proteinExistence type="predicted"/>
<dbReference type="EMBL" id="FCOA02000038">
    <property type="protein sequence ID" value="SAK91500.1"/>
    <property type="molecule type" value="Genomic_DNA"/>
</dbReference>
<dbReference type="AlphaFoldDB" id="A0A158DAV9"/>
<organism evidence="1 2">
    <name type="scientific">Caballeronia hypogeia</name>
    <dbReference type="NCBI Taxonomy" id="1777140"/>
    <lineage>
        <taxon>Bacteria</taxon>
        <taxon>Pseudomonadati</taxon>
        <taxon>Pseudomonadota</taxon>
        <taxon>Betaproteobacteria</taxon>
        <taxon>Burkholderiales</taxon>
        <taxon>Burkholderiaceae</taxon>
        <taxon>Caballeronia</taxon>
    </lineage>
</organism>
<evidence type="ECO:0000313" key="1">
    <source>
        <dbReference type="EMBL" id="SAK91500.1"/>
    </source>
</evidence>
<comment type="caution">
    <text evidence="1">The sequence shown here is derived from an EMBL/GenBank/DDBJ whole genome shotgun (WGS) entry which is preliminary data.</text>
</comment>
<gene>
    <name evidence="1" type="ORF">AWB79_06705</name>
</gene>
<reference evidence="1" key="1">
    <citation type="submission" date="2016-01" db="EMBL/GenBank/DDBJ databases">
        <authorList>
            <person name="Peeters C."/>
        </authorList>
    </citation>
    <scope>NUCLEOTIDE SEQUENCE</scope>
    <source>
        <strain evidence="1">LMG 29322</strain>
    </source>
</reference>
<accession>A0A158DAV9</accession>
<dbReference type="Proteomes" id="UP000054851">
    <property type="component" value="Unassembled WGS sequence"/>
</dbReference>
<evidence type="ECO:0000313" key="2">
    <source>
        <dbReference type="Proteomes" id="UP000054851"/>
    </source>
</evidence>
<name>A0A158DAV9_9BURK</name>
<protein>
    <submittedName>
        <fullName evidence="1">Uncharacterized protein</fullName>
    </submittedName>
</protein>